<dbReference type="HOGENOM" id="CLU_1033496_0_0_7"/>
<feature type="compositionally biased region" description="Polar residues" evidence="2">
    <location>
        <begin position="217"/>
        <end position="234"/>
    </location>
</feature>
<dbReference type="RefSeq" id="WP_012470374.1">
    <property type="nucleotide sequence ID" value="NC_010814.1"/>
</dbReference>
<keyword evidence="4" id="KW-1185">Reference proteome</keyword>
<sequence length="269" mass="28742">MEESNNNVTGARRVCTEAMVAEVVADLIAEGNVSRVDGKTPTIASISARIFDRYDGLTPSASTLTRMRDKIMAERQPAVSDQIKATPATLPIELVNVLDQHARQEQIMLGQLATVLADVLQRTSDDLAGKLRVAVEQTKQDALQSAAVAEEEVDIALAQNGQLRQQVTRLIAELDTAKAEAAAERAKAATFEQVNAALLAQLATTNAPVSIDHPTTEVDQNQTDEQPSEASINGASIDGMSVADTPLNTVRSCKGRRTPKTLSTEQEAA</sequence>
<proteinExistence type="predicted"/>
<protein>
    <recommendedName>
        <fullName evidence="5">KfrA N-terminal DNA-binding domain-containing protein</fullName>
    </recommendedName>
</protein>
<feature type="compositionally biased region" description="Polar residues" evidence="2">
    <location>
        <begin position="260"/>
        <end position="269"/>
    </location>
</feature>
<keyword evidence="1" id="KW-0175">Coiled coil</keyword>
<dbReference type="EMBL" id="CP001089">
    <property type="protein sequence ID" value="ACD96041.1"/>
    <property type="molecule type" value="Genomic_DNA"/>
</dbReference>
<evidence type="ECO:0000313" key="3">
    <source>
        <dbReference type="EMBL" id="ACD96041.1"/>
    </source>
</evidence>
<name>B3E554_TRIL1</name>
<dbReference type="AlphaFoldDB" id="B3E554"/>
<feature type="region of interest" description="Disordered" evidence="2">
    <location>
        <begin position="208"/>
        <end position="269"/>
    </location>
</feature>
<evidence type="ECO:0000313" key="4">
    <source>
        <dbReference type="Proteomes" id="UP000002420"/>
    </source>
</evidence>
<organism evidence="3 4">
    <name type="scientific">Trichlorobacter lovleyi (strain ATCC BAA-1151 / DSM 17278 / SZ)</name>
    <name type="common">Geobacter lovleyi</name>
    <dbReference type="NCBI Taxonomy" id="398767"/>
    <lineage>
        <taxon>Bacteria</taxon>
        <taxon>Pseudomonadati</taxon>
        <taxon>Thermodesulfobacteriota</taxon>
        <taxon>Desulfuromonadia</taxon>
        <taxon>Geobacterales</taxon>
        <taxon>Geobacteraceae</taxon>
        <taxon>Trichlorobacter</taxon>
    </lineage>
</organism>
<evidence type="ECO:0000256" key="2">
    <source>
        <dbReference type="SAM" id="MobiDB-lite"/>
    </source>
</evidence>
<dbReference type="KEGG" id="glo:Glov_2325"/>
<evidence type="ECO:0008006" key="5">
    <source>
        <dbReference type="Google" id="ProtNLM"/>
    </source>
</evidence>
<gene>
    <name evidence="3" type="ordered locus">Glov_2325</name>
</gene>
<dbReference type="Proteomes" id="UP000002420">
    <property type="component" value="Chromosome"/>
</dbReference>
<reference evidence="3 4" key="1">
    <citation type="submission" date="2008-05" db="EMBL/GenBank/DDBJ databases">
        <title>Complete sequence of chromosome of Geobacter lovleyi SZ.</title>
        <authorList>
            <consortium name="US DOE Joint Genome Institute"/>
            <person name="Lucas S."/>
            <person name="Copeland A."/>
            <person name="Lapidus A."/>
            <person name="Glavina del Rio T."/>
            <person name="Dalin E."/>
            <person name="Tice H."/>
            <person name="Bruce D."/>
            <person name="Goodwin L."/>
            <person name="Pitluck S."/>
            <person name="Chertkov O."/>
            <person name="Meincke L."/>
            <person name="Brettin T."/>
            <person name="Detter J.C."/>
            <person name="Han C."/>
            <person name="Tapia R."/>
            <person name="Kuske C.R."/>
            <person name="Schmutz J."/>
            <person name="Larimer F."/>
            <person name="Land M."/>
            <person name="Hauser L."/>
            <person name="Kyrpides N."/>
            <person name="Mikhailova N."/>
            <person name="Sung Y."/>
            <person name="Fletcher K.E."/>
            <person name="Ritalahti K.M."/>
            <person name="Loeffler F.E."/>
            <person name="Richardson P."/>
        </authorList>
    </citation>
    <scope>NUCLEOTIDE SEQUENCE [LARGE SCALE GENOMIC DNA]</scope>
    <source>
        <strain evidence="4">ATCC BAA-1151 / DSM 17278 / SZ</strain>
    </source>
</reference>
<feature type="coiled-coil region" evidence="1">
    <location>
        <begin position="146"/>
        <end position="187"/>
    </location>
</feature>
<accession>B3E554</accession>
<evidence type="ECO:0000256" key="1">
    <source>
        <dbReference type="SAM" id="Coils"/>
    </source>
</evidence>